<keyword evidence="10 12" id="KW-0472">Membrane</keyword>
<evidence type="ECO:0000256" key="5">
    <source>
        <dbReference type="ARBA" id="ARBA00022679"/>
    </source>
</evidence>
<evidence type="ECO:0000256" key="10">
    <source>
        <dbReference type="ARBA" id="ARBA00023136"/>
    </source>
</evidence>
<protein>
    <recommendedName>
        <fullName evidence="12">Fucosyltransferase</fullName>
        <ecNumber evidence="12">2.4.1.-</ecNumber>
    </recommendedName>
</protein>
<dbReference type="PANTHER" id="PTHR48438:SF1">
    <property type="entry name" value="ALPHA-(1,3)-FUCOSYLTRANSFERASE C-RELATED"/>
    <property type="match status" value="1"/>
</dbReference>
<evidence type="ECO:0000256" key="3">
    <source>
        <dbReference type="ARBA" id="ARBA00008919"/>
    </source>
</evidence>
<evidence type="ECO:0000256" key="9">
    <source>
        <dbReference type="ARBA" id="ARBA00023034"/>
    </source>
</evidence>
<keyword evidence="7" id="KW-0735">Signal-anchor</keyword>
<sequence>MSAIVLKRSSATRAYSLKWLSIWFGGVLGLYTTYVFSQSSSPLRFFQEQSSVPLIVAWTAYFRDTISNKLKTSLANCPFRCDIVERSTRDHRIPSAYILHGRDINVSDLPERRYPNQLMVFMLFEPPPYAGRAWQKLPPNYFNATMTYRKSSDYPLPYGKFVRRSSIDKRQMVFSERQIQKAMKRKTNGALLLMSRCLTYSDRESVIRRLSAKINITIVGRCTSAFPGATSVYCPDSTRGDKCEEELVESHRFYLAFENSLCRDYITEKFFLRISQLMIPIVVNRAFYEGNGIPPSSFIALDDFKNDDELANHLNELQHNSKLFLKYFEWTKYYRKPSSYVSDAACRLCADLYANKRLQVKDIQKFNSYKHQCSRGDSRNLL</sequence>
<keyword evidence="15" id="KW-1185">Reference proteome</keyword>
<dbReference type="Pfam" id="PF17039">
    <property type="entry name" value="Glyco_tran_10_N"/>
    <property type="match status" value="1"/>
</dbReference>
<feature type="transmembrane region" description="Helical" evidence="12">
    <location>
        <begin position="20"/>
        <end position="37"/>
    </location>
</feature>
<dbReference type="Gene3D" id="3.40.50.11660">
    <property type="entry name" value="Glycosyl transferase family 10, C-terminal domain"/>
    <property type="match status" value="1"/>
</dbReference>
<dbReference type="SUPFAM" id="SSF53756">
    <property type="entry name" value="UDP-Glycosyltransferase/glycogen phosphorylase"/>
    <property type="match status" value="1"/>
</dbReference>
<feature type="domain" description="Fucosyltransferase N-terminal" evidence="14">
    <location>
        <begin position="53"/>
        <end position="159"/>
    </location>
</feature>
<accession>A0A7I5E768</accession>
<dbReference type="UniPathway" id="UPA00378"/>
<dbReference type="OrthoDB" id="5790915at2759"/>
<dbReference type="FunFam" id="3.40.50.11660:FF:000002">
    <property type="entry name" value="Alpha-(1,3)-fucosyltransferase"/>
    <property type="match status" value="1"/>
</dbReference>
<keyword evidence="8 12" id="KW-1133">Transmembrane helix</keyword>
<comment type="similarity">
    <text evidence="3 12">Belongs to the glycosyltransferase 10 family.</text>
</comment>
<evidence type="ECO:0000256" key="2">
    <source>
        <dbReference type="ARBA" id="ARBA00004922"/>
    </source>
</evidence>
<keyword evidence="5 12" id="KW-0808">Transferase</keyword>
<name>A0A7I5E768_HAECO</name>
<comment type="pathway">
    <text evidence="2">Protein modification; protein glycosylation.</text>
</comment>
<keyword evidence="9 12" id="KW-0333">Golgi apparatus</keyword>
<evidence type="ECO:0000313" key="15">
    <source>
        <dbReference type="Proteomes" id="UP000025227"/>
    </source>
</evidence>
<evidence type="ECO:0000313" key="16">
    <source>
        <dbReference type="WBParaSite" id="HCON_00042380-00001"/>
    </source>
</evidence>
<dbReference type="Pfam" id="PF00852">
    <property type="entry name" value="Glyco_transf_10"/>
    <property type="match status" value="1"/>
</dbReference>
<evidence type="ECO:0000256" key="8">
    <source>
        <dbReference type="ARBA" id="ARBA00022989"/>
    </source>
</evidence>
<dbReference type="AlphaFoldDB" id="A0A7I5E768"/>
<dbReference type="WBParaSite" id="HCON_00042380-00001">
    <property type="protein sequence ID" value="HCON_00042380-00001"/>
    <property type="gene ID" value="HCON_00042380"/>
</dbReference>
<evidence type="ECO:0000259" key="13">
    <source>
        <dbReference type="Pfam" id="PF00852"/>
    </source>
</evidence>
<reference evidence="16" key="1">
    <citation type="submission" date="2020-12" db="UniProtKB">
        <authorList>
            <consortium name="WormBaseParasite"/>
        </authorList>
    </citation>
    <scope>IDENTIFICATION</scope>
    <source>
        <strain evidence="16">MHco3</strain>
    </source>
</reference>
<dbReference type="PANTHER" id="PTHR48438">
    <property type="entry name" value="ALPHA-(1,3)-FUCOSYLTRANSFERASE C-RELATED"/>
    <property type="match status" value="1"/>
</dbReference>
<feature type="domain" description="Fucosyltransferase C-terminal" evidence="13">
    <location>
        <begin position="184"/>
        <end position="365"/>
    </location>
</feature>
<evidence type="ECO:0000256" key="11">
    <source>
        <dbReference type="ARBA" id="ARBA00023180"/>
    </source>
</evidence>
<comment type="subcellular location">
    <subcellularLocation>
        <location evidence="1 12">Golgi apparatus</location>
        <location evidence="1 12">Golgi stack membrane</location>
        <topology evidence="1 12">Single-pass type II membrane protein</topology>
    </subcellularLocation>
</comment>
<dbReference type="InterPro" id="IPR038577">
    <property type="entry name" value="GT10-like_C_sf"/>
</dbReference>
<proteinExistence type="inferred from homology"/>
<evidence type="ECO:0000256" key="4">
    <source>
        <dbReference type="ARBA" id="ARBA00022676"/>
    </source>
</evidence>
<evidence type="ECO:0000256" key="12">
    <source>
        <dbReference type="RuleBase" id="RU003832"/>
    </source>
</evidence>
<keyword evidence="11" id="KW-0325">Glycoprotein</keyword>
<dbReference type="InterPro" id="IPR001503">
    <property type="entry name" value="Glyco_trans_10"/>
</dbReference>
<evidence type="ECO:0000256" key="7">
    <source>
        <dbReference type="ARBA" id="ARBA00022968"/>
    </source>
</evidence>
<keyword evidence="6 12" id="KW-0812">Transmembrane</keyword>
<dbReference type="GO" id="GO:0032580">
    <property type="term" value="C:Golgi cisterna membrane"/>
    <property type="evidence" value="ECO:0007669"/>
    <property type="project" value="UniProtKB-SubCell"/>
</dbReference>
<evidence type="ECO:0000256" key="1">
    <source>
        <dbReference type="ARBA" id="ARBA00004447"/>
    </source>
</evidence>
<organism evidence="15 16">
    <name type="scientific">Haemonchus contortus</name>
    <name type="common">Barber pole worm</name>
    <dbReference type="NCBI Taxonomy" id="6289"/>
    <lineage>
        <taxon>Eukaryota</taxon>
        <taxon>Metazoa</taxon>
        <taxon>Ecdysozoa</taxon>
        <taxon>Nematoda</taxon>
        <taxon>Chromadorea</taxon>
        <taxon>Rhabditida</taxon>
        <taxon>Rhabditina</taxon>
        <taxon>Rhabditomorpha</taxon>
        <taxon>Strongyloidea</taxon>
        <taxon>Trichostrongylidae</taxon>
        <taxon>Haemonchus</taxon>
    </lineage>
</organism>
<dbReference type="Proteomes" id="UP000025227">
    <property type="component" value="Unplaced"/>
</dbReference>
<evidence type="ECO:0000256" key="6">
    <source>
        <dbReference type="ARBA" id="ARBA00022692"/>
    </source>
</evidence>
<dbReference type="InterPro" id="IPR031481">
    <property type="entry name" value="Glyco_tran_10_N"/>
</dbReference>
<keyword evidence="4 12" id="KW-0328">Glycosyltransferase</keyword>
<dbReference type="OMA" id="SWINAES"/>
<dbReference type="GO" id="GO:0008417">
    <property type="term" value="F:fucosyltransferase activity"/>
    <property type="evidence" value="ECO:0007669"/>
    <property type="project" value="InterPro"/>
</dbReference>
<dbReference type="InterPro" id="IPR055270">
    <property type="entry name" value="Glyco_tran_10_C"/>
</dbReference>
<evidence type="ECO:0000259" key="14">
    <source>
        <dbReference type="Pfam" id="PF17039"/>
    </source>
</evidence>
<dbReference type="EC" id="2.4.1.-" evidence="12"/>